<evidence type="ECO:0000313" key="1">
    <source>
        <dbReference type="EMBL" id="CAA7027463.1"/>
    </source>
</evidence>
<proteinExistence type="predicted"/>
<dbReference type="EMBL" id="CACVBM020001056">
    <property type="protein sequence ID" value="CAA7027463.1"/>
    <property type="molecule type" value="Genomic_DNA"/>
</dbReference>
<dbReference type="AlphaFoldDB" id="A0A6D2IGJ6"/>
<comment type="caution">
    <text evidence="1">The sequence shown here is derived from an EMBL/GenBank/DDBJ whole genome shotgun (WGS) entry which is preliminary data.</text>
</comment>
<reference evidence="1" key="1">
    <citation type="submission" date="2020-01" db="EMBL/GenBank/DDBJ databases">
        <authorList>
            <person name="Mishra B."/>
        </authorList>
    </citation>
    <scope>NUCLEOTIDE SEQUENCE [LARGE SCALE GENOMIC DNA]</scope>
</reference>
<keyword evidence="2" id="KW-1185">Reference proteome</keyword>
<accession>A0A6D2IGJ6</accession>
<evidence type="ECO:0000313" key="2">
    <source>
        <dbReference type="Proteomes" id="UP000467841"/>
    </source>
</evidence>
<gene>
    <name evidence="1" type="ORF">MERR_LOCUS14698</name>
</gene>
<sequence>MQTCPERWFLGLEPSVCFPLPLARELARAGAFFTGVDREQLRLWRWSCAPSAQIETVAGIEFVEISSFSSIGVWRSDDGFIGVQRFSAVTTGGVVTAASVSVSRGGARVSAEFAGSASSVFSRNLRLLGFLRRGFFIRHRFIFRRSERLGLGTLLQREPSAVVGSLLVGGFSDHRDNRRWRILNRRLSGGFVDLDRRRGGSVGMRLGSVLTWTDSSLSSRGHH</sequence>
<organism evidence="1 2">
    <name type="scientific">Microthlaspi erraticum</name>
    <dbReference type="NCBI Taxonomy" id="1685480"/>
    <lineage>
        <taxon>Eukaryota</taxon>
        <taxon>Viridiplantae</taxon>
        <taxon>Streptophyta</taxon>
        <taxon>Embryophyta</taxon>
        <taxon>Tracheophyta</taxon>
        <taxon>Spermatophyta</taxon>
        <taxon>Magnoliopsida</taxon>
        <taxon>eudicotyledons</taxon>
        <taxon>Gunneridae</taxon>
        <taxon>Pentapetalae</taxon>
        <taxon>rosids</taxon>
        <taxon>malvids</taxon>
        <taxon>Brassicales</taxon>
        <taxon>Brassicaceae</taxon>
        <taxon>Coluteocarpeae</taxon>
        <taxon>Microthlaspi</taxon>
    </lineage>
</organism>
<protein>
    <submittedName>
        <fullName evidence="1">Uncharacterized protein</fullName>
    </submittedName>
</protein>
<dbReference type="Proteomes" id="UP000467841">
    <property type="component" value="Unassembled WGS sequence"/>
</dbReference>
<name>A0A6D2IGJ6_9BRAS</name>